<protein>
    <submittedName>
        <fullName evidence="1">Uncharacterized protein</fullName>
    </submittedName>
</protein>
<organism evidence="1 2">
    <name type="scientific">Chitinophaga caseinilytica</name>
    <dbReference type="NCBI Taxonomy" id="2267521"/>
    <lineage>
        <taxon>Bacteria</taxon>
        <taxon>Pseudomonadati</taxon>
        <taxon>Bacteroidota</taxon>
        <taxon>Chitinophagia</taxon>
        <taxon>Chitinophagales</taxon>
        <taxon>Chitinophagaceae</taxon>
        <taxon>Chitinophaga</taxon>
    </lineage>
</organism>
<sequence length="78" mass="8736">MENNPATQLKIILEEFIDSLAEDGITHASISISGPVHLFQPDHSRQVIPAGDKMYVVQHYHPHAKIPADIMLRHDDGK</sequence>
<dbReference type="EMBL" id="CP150096">
    <property type="protein sequence ID" value="WZN44694.1"/>
    <property type="molecule type" value="Genomic_DNA"/>
</dbReference>
<evidence type="ECO:0000313" key="1">
    <source>
        <dbReference type="EMBL" id="WZN44694.1"/>
    </source>
</evidence>
<dbReference type="RefSeq" id="WP_341839462.1">
    <property type="nucleotide sequence ID" value="NZ_CP149792.1"/>
</dbReference>
<accession>A0ABZ2YXG0</accession>
<dbReference type="Proteomes" id="UP001449657">
    <property type="component" value="Chromosome"/>
</dbReference>
<name>A0ABZ2YXG0_9BACT</name>
<reference evidence="1 2" key="1">
    <citation type="submission" date="2024-03" db="EMBL/GenBank/DDBJ databases">
        <title>Chitinophaga caseinilytica sp. nov., a casein hydrolysing bacterium isolated from forest soil.</title>
        <authorList>
            <person name="Lee D.S."/>
            <person name="Han D.M."/>
            <person name="Baek J.H."/>
            <person name="Choi D.G."/>
            <person name="Jeon J.H."/>
            <person name="Jeon C.O."/>
        </authorList>
    </citation>
    <scope>NUCLEOTIDE SEQUENCE [LARGE SCALE GENOMIC DNA]</scope>
    <source>
        <strain evidence="1 2">KACC 19118</strain>
    </source>
</reference>
<keyword evidence="2" id="KW-1185">Reference proteome</keyword>
<gene>
    <name evidence="1" type="ORF">WJU22_17505</name>
</gene>
<proteinExistence type="predicted"/>
<evidence type="ECO:0000313" key="2">
    <source>
        <dbReference type="Proteomes" id="UP001449657"/>
    </source>
</evidence>